<dbReference type="OrthoDB" id="9762238at2"/>
<evidence type="ECO:0000259" key="1">
    <source>
        <dbReference type="Pfam" id="PF13116"/>
    </source>
</evidence>
<dbReference type="EMBL" id="CP038437">
    <property type="protein sequence ID" value="QEM82218.1"/>
    <property type="molecule type" value="Genomic_DNA"/>
</dbReference>
<dbReference type="InterPro" id="IPR025263">
    <property type="entry name" value="YhdP_central"/>
</dbReference>
<sequence>MAPFRLLTRWLLTLIAVGLALVALLLVVVRLSLGQVDHLQQRLVDLVDLRFRADASIGYLDGSLEGVDPRLAMDDLKLSVGTGVEEQPLIEVRHGEVRLDTSASLAQGVPVAENLHLSGVTLHLYQDDEQRWRWPDPARIPPELMPQSTFSLDRIDFWVGVLLQQRAWVDDLKLVLHRDDGTTVIKAPRLLIAGDDTNTHVEGEVFIEGLDGEAIQVAMSLAPGQEGDKSFSAALQGRMQLDSLAVLSQLLGIDHVVRLDEASGQAEIWGRWEQGRLADARLNVNAPSLVLNQQARLQVQEEEDPGVAGTDTVTEQDASEATEEVVLPPEGIVFTNAQLRAQWLRRGAEDWEAWVEGHSEHVEWTGSDGQEAPEGKPVPRHWHIMSRSDGWWANASGFELAALAQWRERVRLPEGLERAVDALKPRGQVTGLGFGRLDGEWKARVAATQVEVDPWESAPGGGPLDIWVESEGTRGHVDFVDSGSAQMSFPEIFPEPLALDYAKGQVGWSYDGPRTFVSGRDLQVGWRDAKVDGNFGLALAEDQRGGFGLTLQLHDVDAVKHPLADWLPLTLLRQKVSGELTDWLTSGLAGRVPEGSLRIHVPLREQGSLAGAKLDPSLELNLDVVDGRLPYAEGWPALTHVSGRLSLEDENLEADVAHAESHGVKVKDAKVKLTDGILHVDGPLSASLDDTLSFLAAMPVDGAEVAESWRAEGNMNGTLALRLPMDDIDALELTVDSQAQASKVEHLLTGLSIDDVSGPLKWQQRGENGGMQGRLQGRMLGGQVRAEMDGGDVIDFSGRSDASELSAWGGLPAGSLISGIFPWQGQFDIEQRQLTIDSALEGLGIALPAPLGKSANASKAFHLDVALRDSGTQLSGALGDQIGMRWRELEGQGTQRSQGQIWVGRSVPQAWPSSPGWSVLASLPRLDLSAWSDALKPVLSGVDASAGGGMPPVNRLHADTQCLSTGTRCLGSLSLDAEPHGRNWQVTLDGSLLAGRIDYQQGVLQPLDIHLQRLNLDDLMAEASASEKAPISGSVGSVYSELDLGVDPEPYARRLGDLPPGKLVVDNIERQGKTFGPFVGEWRASNERLSLEPLSLELGELTARGSMIWEASGSSDSLTRSRLAIDGGDPGTALKALGQAEAVRSKKLRVDSQLAWPGAPWQFALANSRGNLSVDMQDGSFVNINAPSAKVIGLLNVDNLLRRLRLDFSDVTRSGTAFDSVKGAATLYGGVLETQGPIKINGPATDFTLEGNADLAQRQLDLSLGVTVPVSNNLPLAAVVAGAPLVGGALYVADMILGDVIDRVTRIHYQVQGPWTAPQISLESAQ</sequence>
<proteinExistence type="predicted"/>
<evidence type="ECO:0000313" key="3">
    <source>
        <dbReference type="Proteomes" id="UP000324285"/>
    </source>
</evidence>
<dbReference type="InterPro" id="IPR011836">
    <property type="entry name" value="YhdP"/>
</dbReference>
<feature type="domain" description="YhdP central" evidence="1">
    <location>
        <begin position="1"/>
        <end position="1320"/>
    </location>
</feature>
<dbReference type="KEGG" id="hbh:E4T21_12160"/>
<dbReference type="Pfam" id="PF13116">
    <property type="entry name" value="YhdP"/>
    <property type="match status" value="1"/>
</dbReference>
<dbReference type="PANTHER" id="PTHR38690">
    <property type="entry name" value="PROTEASE-RELATED"/>
    <property type="match status" value="1"/>
</dbReference>
<dbReference type="RefSeq" id="WP_149285242.1">
    <property type="nucleotide sequence ID" value="NZ_CP038437.2"/>
</dbReference>
<dbReference type="PANTHER" id="PTHR38690:SF1">
    <property type="entry name" value="PROTEASE"/>
    <property type="match status" value="1"/>
</dbReference>
<keyword evidence="3" id="KW-1185">Reference proteome</keyword>
<gene>
    <name evidence="2" type="ORF">E4T21_12160</name>
</gene>
<reference evidence="2" key="1">
    <citation type="submission" date="2021-02" db="EMBL/GenBank/DDBJ databases">
        <title>Strain Y2R2, a novel species of the genus Halomonas.</title>
        <authorList>
            <person name="Huang H."/>
        </authorList>
    </citation>
    <scope>NUCLEOTIDE SEQUENCE</scope>
    <source>
        <strain evidence="2">Y2R2</strain>
    </source>
</reference>
<organism evidence="2 3">
    <name type="scientific">Halomonas binhaiensis</name>
    <dbReference type="NCBI Taxonomy" id="2562282"/>
    <lineage>
        <taxon>Bacteria</taxon>
        <taxon>Pseudomonadati</taxon>
        <taxon>Pseudomonadota</taxon>
        <taxon>Gammaproteobacteria</taxon>
        <taxon>Oceanospirillales</taxon>
        <taxon>Halomonadaceae</taxon>
        <taxon>Halomonas</taxon>
    </lineage>
</organism>
<protein>
    <submittedName>
        <fullName evidence="2">DUF3971 domain-containing protein</fullName>
    </submittedName>
</protein>
<accession>A0A5C1NIG5</accession>
<dbReference type="Proteomes" id="UP000324285">
    <property type="component" value="Chromosome"/>
</dbReference>
<evidence type="ECO:0000313" key="2">
    <source>
        <dbReference type="EMBL" id="QEM82218.1"/>
    </source>
</evidence>
<name>A0A5C1NIG5_9GAMM</name>